<evidence type="ECO:0000256" key="9">
    <source>
        <dbReference type="ARBA" id="ARBA00034873"/>
    </source>
</evidence>
<sequence length="765" mass="81730">MAQISPCRAGPRAPAEKTSGECSGRLPGRVWQSSLGREKRRADSWAYGGFPSLSHRQAAALYPPLLLGITLLFAAYGVSPFVQATPIADFEAFPLLQYETSASNTPGSPKAAPVLLGAWGSSALNSALAVATIVADQVGSAGERGATEPQQQTGGEGATGVASGVLDDDGAASLLQQPMIQEQLRGLAKKNIYIFRATEVPVVLVDALLDRAQNVLLLLPPRGEEETDGDSDALSLASEDRPGKRENGEGEGNASRRPHMPALREAARVRSLEQRLISRFSAGACLFAFETPQLAALYEELRDHQTRLLASPGSLPASSLLPAFLHRGLAPTLSIQRAPLPASHFAAGLRDSIRLSAPFEGRNMFAWLPGRRPQEDGPAPAVAIVAHYDAFAAAPHLALGAEGNGSGVAALIELARLFSRLYTGADQDGSPTSANGGASPIEPGNYSLLFLLADAGGADFAGAAQWLAKTDPRVLESISYVLCLDDIAASPQLYLHTAKKYKEPRVRKLLQNLEKAFVQAGLSLSLEPRKIVVRTPPKPFWVHEHFTMKKVIAGTLSSKPHATGLWARSSILDQSSSAQSRANLLRVVGAIAEGLAHFVYEVEDSSVKIMDGLNRPLAPFLHAWLGRASRSPRFYAFRQTDQNVARKNHTQAPSAAFADALHAALDKLAPPAQSQTFSLPASGTVFTYEPPMFLSVVETRPAIFDILCLLAAVAYCFTIYYSIVGWQLVLPAISNLTSSGTAFFLDCLVPLLCFFPSISIQVFSS</sequence>
<feature type="transmembrane region" description="Helical" evidence="11">
    <location>
        <begin position="743"/>
        <end position="763"/>
    </location>
</feature>
<keyword evidence="8" id="KW-0325">Glycoprotein</keyword>
<keyword evidence="5" id="KW-0256">Endoplasmic reticulum</keyword>
<dbReference type="InterPro" id="IPR016574">
    <property type="entry name" value="Nicalin"/>
</dbReference>
<feature type="region of interest" description="Disordered" evidence="10">
    <location>
        <begin position="141"/>
        <end position="163"/>
    </location>
</feature>
<evidence type="ECO:0000256" key="3">
    <source>
        <dbReference type="ARBA" id="ARBA00022692"/>
    </source>
</evidence>
<evidence type="ECO:0000256" key="6">
    <source>
        <dbReference type="ARBA" id="ARBA00022989"/>
    </source>
</evidence>
<dbReference type="InterPro" id="IPR007484">
    <property type="entry name" value="Peptidase_M28"/>
</dbReference>
<name>F0VI02_NEOCL</name>
<feature type="transmembrane region" description="Helical" evidence="11">
    <location>
        <begin position="60"/>
        <end position="78"/>
    </location>
</feature>
<keyword evidence="3 11" id="KW-0812">Transmembrane</keyword>
<dbReference type="RefSeq" id="XP_003883395.1">
    <property type="nucleotide sequence ID" value="XM_003883346.1"/>
</dbReference>
<evidence type="ECO:0000313" key="13">
    <source>
        <dbReference type="EMBL" id="CBZ53363.1"/>
    </source>
</evidence>
<dbReference type="PANTHER" id="PTHR31826">
    <property type="entry name" value="NICALIN"/>
    <property type="match status" value="1"/>
</dbReference>
<dbReference type="Proteomes" id="UP000007494">
    <property type="component" value="Chromosome VIII"/>
</dbReference>
<dbReference type="eggNOG" id="KOG2526">
    <property type="taxonomic scope" value="Eukaryota"/>
</dbReference>
<dbReference type="VEuPathDB" id="ToxoDB:NCLIV_031500"/>
<keyword evidence="14" id="KW-1185">Reference proteome</keyword>
<keyword evidence="4" id="KW-0732">Signal</keyword>
<dbReference type="OrthoDB" id="330504at2759"/>
<dbReference type="Pfam" id="PF04389">
    <property type="entry name" value="Peptidase_M28"/>
    <property type="match status" value="1"/>
</dbReference>
<comment type="subcellular location">
    <subcellularLocation>
        <location evidence="1">Endoplasmic reticulum membrane</location>
        <topology evidence="1">Single-pass membrane protein</topology>
    </subcellularLocation>
</comment>
<evidence type="ECO:0000313" key="14">
    <source>
        <dbReference type="Proteomes" id="UP000007494"/>
    </source>
</evidence>
<feature type="region of interest" description="Disordered" evidence="10">
    <location>
        <begin position="222"/>
        <end position="262"/>
    </location>
</feature>
<evidence type="ECO:0000256" key="4">
    <source>
        <dbReference type="ARBA" id="ARBA00022729"/>
    </source>
</evidence>
<feature type="transmembrane region" description="Helical" evidence="11">
    <location>
        <begin position="702"/>
        <end position="723"/>
    </location>
</feature>
<dbReference type="EMBL" id="FR823390">
    <property type="protein sequence ID" value="CBZ53363.1"/>
    <property type="molecule type" value="Genomic_DNA"/>
</dbReference>
<accession>F0VI02</accession>
<dbReference type="GO" id="GO:0005789">
    <property type="term" value="C:endoplasmic reticulum membrane"/>
    <property type="evidence" value="ECO:0007669"/>
    <property type="project" value="UniProtKB-SubCell"/>
</dbReference>
<evidence type="ECO:0000256" key="2">
    <source>
        <dbReference type="ARBA" id="ARBA00007717"/>
    </source>
</evidence>
<keyword evidence="7 11" id="KW-0472">Membrane</keyword>
<organism evidence="13 14">
    <name type="scientific">Neospora caninum (strain Liverpool)</name>
    <dbReference type="NCBI Taxonomy" id="572307"/>
    <lineage>
        <taxon>Eukaryota</taxon>
        <taxon>Sar</taxon>
        <taxon>Alveolata</taxon>
        <taxon>Apicomplexa</taxon>
        <taxon>Conoidasida</taxon>
        <taxon>Coccidia</taxon>
        <taxon>Eucoccidiorida</taxon>
        <taxon>Eimeriorina</taxon>
        <taxon>Sarcocystidae</taxon>
        <taxon>Neospora</taxon>
    </lineage>
</organism>
<dbReference type="GeneID" id="13443801"/>
<dbReference type="InParanoid" id="F0VI02"/>
<dbReference type="SUPFAM" id="SSF53187">
    <property type="entry name" value="Zn-dependent exopeptidases"/>
    <property type="match status" value="1"/>
</dbReference>
<evidence type="ECO:0000256" key="7">
    <source>
        <dbReference type="ARBA" id="ARBA00023136"/>
    </source>
</evidence>
<evidence type="ECO:0000256" key="1">
    <source>
        <dbReference type="ARBA" id="ARBA00004389"/>
    </source>
</evidence>
<feature type="compositionally biased region" description="Basic and acidic residues" evidence="10">
    <location>
        <begin position="238"/>
        <end position="248"/>
    </location>
</feature>
<gene>
    <name evidence="13" type="ORF">NCLIV_031500</name>
</gene>
<keyword evidence="6 11" id="KW-1133">Transmembrane helix</keyword>
<evidence type="ECO:0000256" key="10">
    <source>
        <dbReference type="SAM" id="MobiDB-lite"/>
    </source>
</evidence>
<dbReference type="OMA" id="CFTIYYS"/>
<reference evidence="14" key="1">
    <citation type="journal article" date="2012" name="PLoS Pathog.">
        <title>Comparative genomics of the apicomplexan parasites Toxoplasma gondii and Neospora caninum: Coccidia differing in host range and transmission strategy.</title>
        <authorList>
            <person name="Reid A.J."/>
            <person name="Vermont S.J."/>
            <person name="Cotton J.A."/>
            <person name="Harris D."/>
            <person name="Hill-Cawthorne G.A."/>
            <person name="Konen-Waisman S."/>
            <person name="Latham S.M."/>
            <person name="Mourier T."/>
            <person name="Norton R."/>
            <person name="Quail M.A."/>
            <person name="Sanders M."/>
            <person name="Shanmugam D."/>
            <person name="Sohal A."/>
            <person name="Wasmuth J.D."/>
            <person name="Brunk B."/>
            <person name="Grigg M.E."/>
            <person name="Howard J.C."/>
            <person name="Parkinson J."/>
            <person name="Roos D.S."/>
            <person name="Trees A.J."/>
            <person name="Berriman M."/>
            <person name="Pain A."/>
            <person name="Wastling J.M."/>
        </authorList>
    </citation>
    <scope>NUCLEOTIDE SEQUENCE [LARGE SCALE GENOMIC DNA]</scope>
    <source>
        <strain evidence="14">Liverpool</strain>
    </source>
</reference>
<protein>
    <recommendedName>
        <fullName evidence="9">BOS complex subunit NCLN</fullName>
    </recommendedName>
</protein>
<comment type="similarity">
    <text evidence="2">Belongs to the nicastrin family.</text>
</comment>
<proteinExistence type="inferred from homology"/>
<evidence type="ECO:0000256" key="5">
    <source>
        <dbReference type="ARBA" id="ARBA00022824"/>
    </source>
</evidence>
<evidence type="ECO:0000259" key="12">
    <source>
        <dbReference type="Pfam" id="PF04389"/>
    </source>
</evidence>
<dbReference type="AlphaFoldDB" id="F0VI02"/>
<evidence type="ECO:0000256" key="11">
    <source>
        <dbReference type="SAM" id="Phobius"/>
    </source>
</evidence>
<feature type="domain" description="Peptidase M28" evidence="12">
    <location>
        <begin position="377"/>
        <end position="520"/>
    </location>
</feature>
<dbReference type="Gene3D" id="3.40.630.10">
    <property type="entry name" value="Zn peptidases"/>
    <property type="match status" value="1"/>
</dbReference>
<dbReference type="GO" id="GO:0009966">
    <property type="term" value="P:regulation of signal transduction"/>
    <property type="evidence" value="ECO:0007669"/>
    <property type="project" value="InterPro"/>
</dbReference>
<evidence type="ECO:0000256" key="8">
    <source>
        <dbReference type="ARBA" id="ARBA00023180"/>
    </source>
</evidence>
<feature type="region of interest" description="Disordered" evidence="10">
    <location>
        <begin position="1"/>
        <end position="25"/>
    </location>
</feature>